<dbReference type="AlphaFoldDB" id="A0A3A4R7V7"/>
<dbReference type="Gene3D" id="1.10.150.240">
    <property type="entry name" value="Putative phosphatase, domain 2"/>
    <property type="match status" value="1"/>
</dbReference>
<comment type="caution">
    <text evidence="1">The sequence shown here is derived from an EMBL/GenBank/DDBJ whole genome shotgun (WGS) entry which is preliminary data.</text>
</comment>
<dbReference type="InterPro" id="IPR023198">
    <property type="entry name" value="PGP-like_dom2"/>
</dbReference>
<protein>
    <submittedName>
        <fullName evidence="1">HAD family phosphatase</fullName>
    </submittedName>
</protein>
<dbReference type="Proteomes" id="UP000266426">
    <property type="component" value="Unassembled WGS sequence"/>
</dbReference>
<accession>A0A3A4R7V7</accession>
<dbReference type="NCBIfam" id="TIGR01509">
    <property type="entry name" value="HAD-SF-IA-v3"/>
    <property type="match status" value="1"/>
</dbReference>
<gene>
    <name evidence="1" type="ORF">C4541_02880</name>
</gene>
<evidence type="ECO:0000313" key="2">
    <source>
        <dbReference type="Proteomes" id="UP000266426"/>
    </source>
</evidence>
<sequence length="205" mass="23427">MPKEIEAVICDLGNVILFFDWATAYTKLEKITGLPGLEIVRRIAVQPFIHEYETGQISSEEAFRHVQKQLDSHIAYPDFKEVWSDIFSPNDDMIRLLHRLSESVRLVLLSNTNELHFSFIEEHFAYAISPFENRIVLSYRSGYVKPHPRIFEHALAHAGVPANQCLFIDDIQAYTDAAKSLGMNSIQYRSYGQCHDALKDLGVIA</sequence>
<dbReference type="SFLD" id="SFLDS00003">
    <property type="entry name" value="Haloacid_Dehalogenase"/>
    <property type="match status" value="1"/>
</dbReference>
<proteinExistence type="predicted"/>
<evidence type="ECO:0000313" key="1">
    <source>
        <dbReference type="EMBL" id="RJP61032.1"/>
    </source>
</evidence>
<organism evidence="1 2">
    <name type="scientific">Candidatus Auribacter fodinae</name>
    <dbReference type="NCBI Taxonomy" id="2093366"/>
    <lineage>
        <taxon>Bacteria</taxon>
        <taxon>Pseudomonadati</taxon>
        <taxon>Candidatus Auribacterota</taxon>
        <taxon>Candidatus Auribacteria</taxon>
        <taxon>Candidatus Auribacterales</taxon>
        <taxon>Candidatus Auribacteraceae</taxon>
        <taxon>Candidatus Auribacter</taxon>
    </lineage>
</organism>
<name>A0A3A4R7V7_9BACT</name>
<reference evidence="1 2" key="1">
    <citation type="journal article" date="2017" name="ISME J.">
        <title>Energy and carbon metabolisms in a deep terrestrial subsurface fluid microbial community.</title>
        <authorList>
            <person name="Momper L."/>
            <person name="Jungbluth S.P."/>
            <person name="Lee M.D."/>
            <person name="Amend J.P."/>
        </authorList>
    </citation>
    <scope>NUCLEOTIDE SEQUENCE [LARGE SCALE GENOMIC DNA]</scope>
    <source>
        <strain evidence="1">SURF_26</strain>
    </source>
</reference>
<dbReference type="SUPFAM" id="SSF56784">
    <property type="entry name" value="HAD-like"/>
    <property type="match status" value="1"/>
</dbReference>
<dbReference type="InterPro" id="IPR023214">
    <property type="entry name" value="HAD_sf"/>
</dbReference>
<dbReference type="Gene3D" id="3.40.50.1000">
    <property type="entry name" value="HAD superfamily/HAD-like"/>
    <property type="match status" value="1"/>
</dbReference>
<dbReference type="PANTHER" id="PTHR43611">
    <property type="entry name" value="ALPHA-D-GLUCOSE 1-PHOSPHATE PHOSPHATASE"/>
    <property type="match status" value="1"/>
</dbReference>
<dbReference type="CDD" id="cd02603">
    <property type="entry name" value="HAD_sEH-N_like"/>
    <property type="match status" value="1"/>
</dbReference>
<dbReference type="Pfam" id="PF00702">
    <property type="entry name" value="Hydrolase"/>
    <property type="match status" value="1"/>
</dbReference>
<dbReference type="InterPro" id="IPR036412">
    <property type="entry name" value="HAD-like_sf"/>
</dbReference>
<dbReference type="SFLD" id="SFLDG01129">
    <property type="entry name" value="C1.5:_HAD__Beta-PGM__Phosphata"/>
    <property type="match status" value="1"/>
</dbReference>
<dbReference type="PANTHER" id="PTHR43611:SF3">
    <property type="entry name" value="FLAVIN MONONUCLEOTIDE HYDROLASE 1, CHLOROPLATIC"/>
    <property type="match status" value="1"/>
</dbReference>
<dbReference type="EMBL" id="QZJZ01000017">
    <property type="protein sequence ID" value="RJP61032.1"/>
    <property type="molecule type" value="Genomic_DNA"/>
</dbReference>
<dbReference type="InterPro" id="IPR006439">
    <property type="entry name" value="HAD-SF_hydro_IA"/>
</dbReference>